<dbReference type="Proteomes" id="UP000836788">
    <property type="component" value="Chromosome 15"/>
</dbReference>
<dbReference type="Gene3D" id="3.80.10.10">
    <property type="entry name" value="Ribonuclease Inhibitor"/>
    <property type="match status" value="2"/>
</dbReference>
<dbReference type="InterPro" id="IPR001611">
    <property type="entry name" value="Leu-rich_rpt"/>
</dbReference>
<sequence>MEAAAIPHWLQDQCRRLEAKDEYVSNLNLNIRRLDDSMMVVLSQALRKNSVISVLNMTSSLKNSPLGLNILAELILRSHASLATLHLSYNHLTDVVAVGNALVTNQKLISLHLDYNLIDKRSAAAMADALRVNTTLVRLHLNYNLLGDEGVLALADGLQHNTSLLHLGLKRNSISAVGASVLFQTIVTRNMSLQRLDLEDNFIPAEMISQIGILCRANKAGRRYLTDTNFPDNLWPALLEWVNDDPDVLYFFARAKPGLYER</sequence>
<dbReference type="InterPro" id="IPR052201">
    <property type="entry name" value="LRR-containing_regulator"/>
</dbReference>
<proteinExistence type="predicted"/>
<dbReference type="EMBL" id="OU594956">
    <property type="protein sequence ID" value="CAG9281750.1"/>
    <property type="molecule type" value="Genomic_DNA"/>
</dbReference>
<evidence type="ECO:0000256" key="1">
    <source>
        <dbReference type="ARBA" id="ARBA00022737"/>
    </source>
</evidence>
<reference evidence="2" key="1">
    <citation type="submission" date="2022-02" db="EMBL/GenBank/DDBJ databases">
        <authorList>
            <person name="Giguere J D."/>
        </authorList>
    </citation>
    <scope>NUCLEOTIDE SEQUENCE</scope>
    <source>
        <strain evidence="2">CCAP 1055/1</strain>
    </source>
</reference>
<dbReference type="InterPro" id="IPR032675">
    <property type="entry name" value="LRR_dom_sf"/>
</dbReference>
<dbReference type="AlphaFoldDB" id="A0A8J9S796"/>
<gene>
    <name evidence="2" type="ORF">PTTT1_LOCUS17451</name>
</gene>
<dbReference type="OMA" id="YNNPRIK"/>
<accession>A0A8J9S796</accession>
<dbReference type="SMART" id="SM00368">
    <property type="entry name" value="LRR_RI"/>
    <property type="match status" value="5"/>
</dbReference>
<organism evidence="2">
    <name type="scientific">Phaeodactylum tricornutum</name>
    <name type="common">Diatom</name>
    <dbReference type="NCBI Taxonomy" id="2850"/>
    <lineage>
        <taxon>Eukaryota</taxon>
        <taxon>Sar</taxon>
        <taxon>Stramenopiles</taxon>
        <taxon>Ochrophyta</taxon>
        <taxon>Bacillariophyta</taxon>
        <taxon>Bacillariophyceae</taxon>
        <taxon>Bacillariophycidae</taxon>
        <taxon>Naviculales</taxon>
        <taxon>Phaeodactylaceae</taxon>
        <taxon>Phaeodactylum</taxon>
    </lineage>
</organism>
<dbReference type="Pfam" id="PF13516">
    <property type="entry name" value="LRR_6"/>
    <property type="match status" value="2"/>
</dbReference>
<name>A0A8J9S796_PHATR</name>
<dbReference type="PANTHER" id="PTHR24111">
    <property type="entry name" value="LEUCINE-RICH REPEAT-CONTAINING PROTEIN 34"/>
    <property type="match status" value="1"/>
</dbReference>
<dbReference type="PANTHER" id="PTHR24111:SF0">
    <property type="entry name" value="LEUCINE-RICH REPEAT-CONTAINING PROTEIN"/>
    <property type="match status" value="1"/>
</dbReference>
<evidence type="ECO:0000313" key="2">
    <source>
        <dbReference type="EMBL" id="CAG9281750.1"/>
    </source>
</evidence>
<keyword evidence="1" id="KW-0677">Repeat</keyword>
<protein>
    <submittedName>
        <fullName evidence="2">Uncharacterized protein</fullName>
    </submittedName>
</protein>
<dbReference type="SUPFAM" id="SSF52047">
    <property type="entry name" value="RNI-like"/>
    <property type="match status" value="1"/>
</dbReference>